<keyword evidence="3" id="KW-0479">Metal-binding</keyword>
<keyword evidence="4" id="KW-0378">Hydrolase</keyword>
<dbReference type="Gene3D" id="3.40.630.10">
    <property type="entry name" value="Zn peptidases"/>
    <property type="match status" value="1"/>
</dbReference>
<dbReference type="GO" id="GO:0046872">
    <property type="term" value="F:metal ion binding"/>
    <property type="evidence" value="ECO:0007669"/>
    <property type="project" value="UniProtKB-KW"/>
</dbReference>
<dbReference type="Gene3D" id="1.10.150.900">
    <property type="match status" value="1"/>
</dbReference>
<keyword evidence="8" id="KW-0121">Carboxypeptidase</keyword>
<dbReference type="Pfam" id="PF07687">
    <property type="entry name" value="M20_dimer"/>
    <property type="match status" value="1"/>
</dbReference>
<protein>
    <submittedName>
        <fullName evidence="8">Carboxypeptidase PM20D1</fullName>
    </submittedName>
</protein>
<dbReference type="OrthoDB" id="9792335at2"/>
<dbReference type="InterPro" id="IPR002933">
    <property type="entry name" value="Peptidase_M20"/>
</dbReference>
<comment type="caution">
    <text evidence="8">The sequence shown here is derived from an EMBL/GenBank/DDBJ whole genome shotgun (WGS) entry which is preliminary data.</text>
</comment>
<keyword evidence="9" id="KW-1185">Reference proteome</keyword>
<evidence type="ECO:0000256" key="4">
    <source>
        <dbReference type="ARBA" id="ARBA00022801"/>
    </source>
</evidence>
<evidence type="ECO:0000256" key="3">
    <source>
        <dbReference type="ARBA" id="ARBA00022723"/>
    </source>
</evidence>
<dbReference type="Pfam" id="PF01546">
    <property type="entry name" value="Peptidase_M20"/>
    <property type="match status" value="1"/>
</dbReference>
<dbReference type="SUPFAM" id="SSF55031">
    <property type="entry name" value="Bacterial exopeptidase dimerisation domain"/>
    <property type="match status" value="1"/>
</dbReference>
<dbReference type="InterPro" id="IPR001261">
    <property type="entry name" value="ArgE/DapE_CS"/>
</dbReference>
<dbReference type="AlphaFoldDB" id="A0A315ZH52"/>
<keyword evidence="2" id="KW-0645">Protease</keyword>
<dbReference type="RefSeq" id="WP_109616398.1">
    <property type="nucleotide sequence ID" value="NZ_QGDO01000001.1"/>
</dbReference>
<dbReference type="PANTHER" id="PTHR45962:SF1">
    <property type="entry name" value="N-FATTY-ACYL-AMINO ACID SYNTHASE_HYDROLASE PM20D1"/>
    <property type="match status" value="1"/>
</dbReference>
<evidence type="ECO:0000256" key="2">
    <source>
        <dbReference type="ARBA" id="ARBA00022670"/>
    </source>
</evidence>
<evidence type="ECO:0000256" key="1">
    <source>
        <dbReference type="ARBA" id="ARBA00006247"/>
    </source>
</evidence>
<evidence type="ECO:0000259" key="7">
    <source>
        <dbReference type="Pfam" id="PF07687"/>
    </source>
</evidence>
<sequence length="511" mass="57879">MKNIYKILSVLTLGLTSAFAIRKISAASQAVRTNSYKSLDHIRKAALEHFSKVLQFETVSYHEKEKIDFPKFIELRKYLFKSYPLIESKLEKDVVNEHSLLYTWKGKNPKLKPILLMAHMDVVPVDKSTLHQWKHKPFSGALASGYVWGRGALDMKVALVSIFEAVEELLRTGFEPERSILLAFGHDEEVGGKGGAEQIAKVIKEKGLEPEFVFDEGLAITEKVVPNTHKPIAMIGIAEKGSVYYELSVKVQDGHSSMPPKQTAIGVLAEAIHKLQKNPLQARITFPVEKFLEYIAPSTSVLPKFLFKNQKLFDKLILNSFSKTASGNALVRTTMAPTVLKSGFRENIMPSEGSVILNYRMLPGDDVESVRRYIEDVIDNKNISIQIKDSWRDNPSPIANIENEGWDAIYETISELFPEAVIAPSLTLAGTDSRKYLEFTSDVYRFLPLRMKPKDLDRVHGINERISQDNYMEMIVYYMTLVHKMCGKKGQNKFLDIEKVTNTERAMTQDV</sequence>
<accession>A0A315ZH52</accession>
<dbReference type="Gene3D" id="3.30.70.360">
    <property type="match status" value="1"/>
</dbReference>
<dbReference type="InterPro" id="IPR011650">
    <property type="entry name" value="Peptidase_M20_dimer"/>
</dbReference>
<dbReference type="PIRSF" id="PIRSF036696">
    <property type="entry name" value="ACY-1"/>
    <property type="match status" value="1"/>
</dbReference>
<gene>
    <name evidence="8" type="ORF">BC781_1011324</name>
</gene>
<dbReference type="SUPFAM" id="SSF53187">
    <property type="entry name" value="Zn-dependent exopeptidases"/>
    <property type="match status" value="1"/>
</dbReference>
<dbReference type="InterPro" id="IPR036264">
    <property type="entry name" value="Bact_exopeptidase_dim_dom"/>
</dbReference>
<dbReference type="PROSITE" id="PS00758">
    <property type="entry name" value="ARGE_DAPE_CPG2_1"/>
    <property type="match status" value="1"/>
</dbReference>
<evidence type="ECO:0000256" key="5">
    <source>
        <dbReference type="ARBA" id="ARBA00022833"/>
    </source>
</evidence>
<comment type="similarity">
    <text evidence="1">Belongs to the peptidase M20A family.</text>
</comment>
<keyword evidence="6" id="KW-0732">Signal</keyword>
<dbReference type="EMBL" id="QGDO01000001">
    <property type="protein sequence ID" value="PWJ44935.1"/>
    <property type="molecule type" value="Genomic_DNA"/>
</dbReference>
<reference evidence="8 9" key="1">
    <citation type="submission" date="2018-03" db="EMBL/GenBank/DDBJ databases">
        <title>Genomic Encyclopedia of Archaeal and Bacterial Type Strains, Phase II (KMG-II): from individual species to whole genera.</title>
        <authorList>
            <person name="Goeker M."/>
        </authorList>
    </citation>
    <scope>NUCLEOTIDE SEQUENCE [LARGE SCALE GENOMIC DNA]</scope>
    <source>
        <strain evidence="8 9">DSM 28229</strain>
    </source>
</reference>
<dbReference type="FunFam" id="3.40.630.10:FF:000027">
    <property type="entry name" value="N-fatty-acyl-amino acid synthase/hydrolase PM20D1"/>
    <property type="match status" value="1"/>
</dbReference>
<dbReference type="InterPro" id="IPR047177">
    <property type="entry name" value="Pept_M20A"/>
</dbReference>
<dbReference type="GO" id="GO:0006508">
    <property type="term" value="P:proteolysis"/>
    <property type="evidence" value="ECO:0007669"/>
    <property type="project" value="UniProtKB-KW"/>
</dbReference>
<organism evidence="8 9">
    <name type="scientific">Sediminitomix flava</name>
    <dbReference type="NCBI Taxonomy" id="379075"/>
    <lineage>
        <taxon>Bacteria</taxon>
        <taxon>Pseudomonadati</taxon>
        <taxon>Bacteroidota</taxon>
        <taxon>Cytophagia</taxon>
        <taxon>Cytophagales</taxon>
        <taxon>Flammeovirgaceae</taxon>
        <taxon>Sediminitomix</taxon>
    </lineage>
</organism>
<evidence type="ECO:0000313" key="8">
    <source>
        <dbReference type="EMBL" id="PWJ44935.1"/>
    </source>
</evidence>
<dbReference type="PANTHER" id="PTHR45962">
    <property type="entry name" value="N-FATTY-ACYL-AMINO ACID SYNTHASE/HYDROLASE PM20D1"/>
    <property type="match status" value="1"/>
</dbReference>
<evidence type="ECO:0000313" key="9">
    <source>
        <dbReference type="Proteomes" id="UP000245535"/>
    </source>
</evidence>
<keyword evidence="5" id="KW-0862">Zinc</keyword>
<dbReference type="GO" id="GO:0004180">
    <property type="term" value="F:carboxypeptidase activity"/>
    <property type="evidence" value="ECO:0007669"/>
    <property type="project" value="UniProtKB-KW"/>
</dbReference>
<evidence type="ECO:0000256" key="6">
    <source>
        <dbReference type="SAM" id="SignalP"/>
    </source>
</evidence>
<proteinExistence type="inferred from homology"/>
<feature type="chain" id="PRO_5016437922" evidence="6">
    <location>
        <begin position="21"/>
        <end position="511"/>
    </location>
</feature>
<feature type="signal peptide" evidence="6">
    <location>
        <begin position="1"/>
        <end position="20"/>
    </location>
</feature>
<name>A0A315ZH52_SEDFL</name>
<feature type="domain" description="Peptidase M20 dimerisation" evidence="7">
    <location>
        <begin position="237"/>
        <end position="382"/>
    </location>
</feature>
<dbReference type="Proteomes" id="UP000245535">
    <property type="component" value="Unassembled WGS sequence"/>
</dbReference>